<comment type="similarity">
    <text evidence="2 8">Belongs to the lactate permease family.</text>
</comment>
<name>A0A1H3UYZ2_9BACI</name>
<dbReference type="InterPro" id="IPR003804">
    <property type="entry name" value="Lactate_perm"/>
</dbReference>
<dbReference type="Proteomes" id="UP000198935">
    <property type="component" value="Unassembled WGS sequence"/>
</dbReference>
<evidence type="ECO:0000256" key="4">
    <source>
        <dbReference type="ARBA" id="ARBA00022475"/>
    </source>
</evidence>
<feature type="transmembrane region" description="Helical" evidence="8">
    <location>
        <begin position="6"/>
        <end position="24"/>
    </location>
</feature>
<dbReference type="STRING" id="1503961.SAMN05421736_13017"/>
<evidence type="ECO:0000313" key="9">
    <source>
        <dbReference type="EMBL" id="SDZ67577.1"/>
    </source>
</evidence>
<feature type="transmembrane region" description="Helical" evidence="8">
    <location>
        <begin position="103"/>
        <end position="123"/>
    </location>
</feature>
<keyword evidence="5 8" id="KW-0812">Transmembrane</keyword>
<feature type="transmembrane region" description="Helical" evidence="8">
    <location>
        <begin position="129"/>
        <end position="151"/>
    </location>
</feature>
<dbReference type="GO" id="GO:0015295">
    <property type="term" value="F:solute:proton symporter activity"/>
    <property type="evidence" value="ECO:0007669"/>
    <property type="project" value="TreeGrafter"/>
</dbReference>
<feature type="transmembrane region" description="Helical" evidence="8">
    <location>
        <begin position="197"/>
        <end position="224"/>
    </location>
</feature>
<evidence type="ECO:0000256" key="2">
    <source>
        <dbReference type="ARBA" id="ARBA00010100"/>
    </source>
</evidence>
<organism evidence="9 10">
    <name type="scientific">Evansella caseinilytica</name>
    <dbReference type="NCBI Taxonomy" id="1503961"/>
    <lineage>
        <taxon>Bacteria</taxon>
        <taxon>Bacillati</taxon>
        <taxon>Bacillota</taxon>
        <taxon>Bacilli</taxon>
        <taxon>Bacillales</taxon>
        <taxon>Bacillaceae</taxon>
        <taxon>Evansella</taxon>
    </lineage>
</organism>
<dbReference type="OrthoDB" id="9761056at2"/>
<keyword evidence="7 8" id="KW-0472">Membrane</keyword>
<keyword evidence="4 8" id="KW-1003">Cell membrane</keyword>
<reference evidence="10" key="1">
    <citation type="submission" date="2016-10" db="EMBL/GenBank/DDBJ databases">
        <authorList>
            <person name="Varghese N."/>
            <person name="Submissions S."/>
        </authorList>
    </citation>
    <scope>NUCLEOTIDE SEQUENCE [LARGE SCALE GENOMIC DNA]</scope>
    <source>
        <strain evidence="10">SP</strain>
    </source>
</reference>
<dbReference type="Pfam" id="PF02652">
    <property type="entry name" value="Lactate_perm"/>
    <property type="match status" value="1"/>
</dbReference>
<dbReference type="EMBL" id="FNPI01000030">
    <property type="protein sequence ID" value="SDZ67577.1"/>
    <property type="molecule type" value="Genomic_DNA"/>
</dbReference>
<gene>
    <name evidence="9" type="ORF">SAMN05421736_13017</name>
</gene>
<feature type="transmembrane region" description="Helical" evidence="8">
    <location>
        <begin position="262"/>
        <end position="279"/>
    </location>
</feature>
<evidence type="ECO:0000256" key="6">
    <source>
        <dbReference type="ARBA" id="ARBA00022989"/>
    </source>
</evidence>
<feature type="transmembrane region" description="Helical" evidence="8">
    <location>
        <begin position="61"/>
        <end position="82"/>
    </location>
</feature>
<keyword evidence="10" id="KW-1185">Reference proteome</keyword>
<feature type="transmembrane region" description="Helical" evidence="8">
    <location>
        <begin position="158"/>
        <end position="177"/>
    </location>
</feature>
<dbReference type="NCBIfam" id="TIGR00795">
    <property type="entry name" value="lctP"/>
    <property type="match status" value="1"/>
</dbReference>
<evidence type="ECO:0000256" key="7">
    <source>
        <dbReference type="ARBA" id="ARBA00023136"/>
    </source>
</evidence>
<feature type="transmembrane region" description="Helical" evidence="8">
    <location>
        <begin position="406"/>
        <end position="424"/>
    </location>
</feature>
<dbReference type="PANTHER" id="PTHR30003:SF0">
    <property type="entry name" value="GLYCOLATE PERMEASE GLCA-RELATED"/>
    <property type="match status" value="1"/>
</dbReference>
<dbReference type="AlphaFoldDB" id="A0A1H3UYZ2"/>
<evidence type="ECO:0000256" key="3">
    <source>
        <dbReference type="ARBA" id="ARBA00022448"/>
    </source>
</evidence>
<dbReference type="GO" id="GO:0005886">
    <property type="term" value="C:plasma membrane"/>
    <property type="evidence" value="ECO:0007669"/>
    <property type="project" value="UniProtKB-SubCell"/>
</dbReference>
<dbReference type="GO" id="GO:0015129">
    <property type="term" value="F:lactate transmembrane transporter activity"/>
    <property type="evidence" value="ECO:0007669"/>
    <property type="project" value="UniProtKB-UniRule"/>
</dbReference>
<dbReference type="PANTHER" id="PTHR30003">
    <property type="entry name" value="L-LACTATE PERMEASE"/>
    <property type="match status" value="1"/>
</dbReference>
<feature type="transmembrane region" description="Helical" evidence="8">
    <location>
        <begin position="559"/>
        <end position="577"/>
    </location>
</feature>
<sequence>MGIGTLAFLATIPIISVFLFLVIMRWPAKKAMPIALLVTIVMAMAIWRVDGNQVAAAATKGVVTALEVSLIVFGAILLLNTLKESGAIYTIRQGFMSISPDRRVQAIIVAWLFGSFLEGAAGWGAPATIVGPLLVAIGFPAMGAVMVALLLQSTPVSFGAVGTPILVGVSTGLKNVPLVDKYVSDLGISYDAYINAIGGQVAIFHGIIGIFIPLFMVVLLTFFFGKNKSLKEGFAVWKFAVFAGIAFTVPYALVANFLGPEFPSLIGGLVGLAIVVPAAKRGFLTPKDVWDFDKKENWAPDWTGKLTINENEKPVRNISTLSAWLPYLLVAILLVVTRVAYLPFSTWLKSWELKAENLFGTSITVSSMPLNIPGTIFILVAVVVFFIHRMKVEEVTRATSDSFKTVASAIAALIFSIPMVQVFINSGVNASGYESMPIVLAEGISHIFGANWPLVAPTVGAIGAFVAGSNTVSNMMFGLFQFGVADNIGANPSVIVALQAVGGAAGNMICVHNVVAASAAVGLLGKEGRLIRKTLIPMTYYVIFAGGLGYVWLNGFGLNAGTFVLATVALFTVFTIAKGQSKSSHKDDRKLSA</sequence>
<proteinExistence type="inferred from homology"/>
<keyword evidence="6 8" id="KW-1133">Transmembrane helix</keyword>
<protein>
    <recommendedName>
        <fullName evidence="8">L-lactate permease</fullName>
    </recommendedName>
</protein>
<feature type="transmembrane region" description="Helical" evidence="8">
    <location>
        <begin position="236"/>
        <end position="256"/>
    </location>
</feature>
<feature type="transmembrane region" description="Helical" evidence="8">
    <location>
        <begin position="31"/>
        <end position="49"/>
    </location>
</feature>
<evidence type="ECO:0000256" key="5">
    <source>
        <dbReference type="ARBA" id="ARBA00022692"/>
    </source>
</evidence>
<evidence type="ECO:0000313" key="10">
    <source>
        <dbReference type="Proteomes" id="UP000198935"/>
    </source>
</evidence>
<comment type="subcellular location">
    <subcellularLocation>
        <location evidence="1 8">Cell membrane</location>
        <topology evidence="1 8">Multi-pass membrane protein</topology>
    </subcellularLocation>
</comment>
<keyword evidence="3 8" id="KW-0813">Transport</keyword>
<feature type="transmembrane region" description="Helical" evidence="8">
    <location>
        <begin position="535"/>
        <end position="553"/>
    </location>
</feature>
<feature type="transmembrane region" description="Helical" evidence="8">
    <location>
        <begin position="368"/>
        <end position="386"/>
    </location>
</feature>
<comment type="function">
    <text evidence="8">Uptake of L-lactate across the membrane. Can also transport D-lactate and glycolate.</text>
</comment>
<evidence type="ECO:0000256" key="1">
    <source>
        <dbReference type="ARBA" id="ARBA00004651"/>
    </source>
</evidence>
<accession>A0A1H3UYZ2</accession>
<evidence type="ECO:0000256" key="8">
    <source>
        <dbReference type="RuleBase" id="RU365092"/>
    </source>
</evidence>
<feature type="transmembrane region" description="Helical" evidence="8">
    <location>
        <begin position="324"/>
        <end position="348"/>
    </location>
</feature>